<evidence type="ECO:0000313" key="5">
    <source>
        <dbReference type="Proteomes" id="UP000622475"/>
    </source>
</evidence>
<feature type="compositionally biased region" description="Basic and acidic residues" evidence="1">
    <location>
        <begin position="268"/>
        <end position="286"/>
    </location>
</feature>
<feature type="compositionally biased region" description="Low complexity" evidence="1">
    <location>
        <begin position="176"/>
        <end position="195"/>
    </location>
</feature>
<feature type="region of interest" description="Disordered" evidence="1">
    <location>
        <begin position="158"/>
        <end position="293"/>
    </location>
</feature>
<comment type="caution">
    <text evidence="4">The sequence shown here is derived from an EMBL/GenBank/DDBJ whole genome shotgun (WGS) entry which is preliminary data.</text>
</comment>
<keyword evidence="2" id="KW-0812">Transmembrane</keyword>
<feature type="region of interest" description="Disordered" evidence="1">
    <location>
        <begin position="38"/>
        <end position="60"/>
    </location>
</feature>
<accession>A0A929KY52</accession>
<gene>
    <name evidence="4" type="ORF">IRJ16_12005</name>
</gene>
<dbReference type="InterPro" id="IPR025665">
    <property type="entry name" value="Beta-barrel_OMP_2"/>
</dbReference>
<keyword evidence="5" id="KW-1185">Reference proteome</keyword>
<protein>
    <submittedName>
        <fullName evidence="4">PorT family protein</fullName>
    </submittedName>
</protein>
<dbReference type="AlphaFoldDB" id="A0A929KY52"/>
<evidence type="ECO:0000256" key="1">
    <source>
        <dbReference type="SAM" id="MobiDB-lite"/>
    </source>
</evidence>
<keyword evidence="2" id="KW-1133">Transmembrane helix</keyword>
<keyword evidence="2" id="KW-0472">Membrane</keyword>
<reference evidence="4" key="1">
    <citation type="submission" date="2020-10" db="EMBL/GenBank/DDBJ databases">
        <title>Mucilaginibacter mali sp. nov., isolated from rhizosphere soil of apple orchard.</title>
        <authorList>
            <person name="Lee J.-S."/>
            <person name="Kim H.S."/>
            <person name="Kim J.-S."/>
        </authorList>
    </citation>
    <scope>NUCLEOTIDE SEQUENCE</scope>
    <source>
        <strain evidence="4">KCTC 22746</strain>
    </source>
</reference>
<organism evidence="4 5">
    <name type="scientific">Mucilaginibacter myungsuensis</name>
    <dbReference type="NCBI Taxonomy" id="649104"/>
    <lineage>
        <taxon>Bacteria</taxon>
        <taxon>Pseudomonadati</taxon>
        <taxon>Bacteroidota</taxon>
        <taxon>Sphingobacteriia</taxon>
        <taxon>Sphingobacteriales</taxon>
        <taxon>Sphingobacteriaceae</taxon>
        <taxon>Mucilaginibacter</taxon>
    </lineage>
</organism>
<dbReference type="Pfam" id="PF13568">
    <property type="entry name" value="OMP_b-brl_2"/>
    <property type="match status" value="1"/>
</dbReference>
<feature type="domain" description="Outer membrane protein beta-barrel" evidence="3">
    <location>
        <begin position="359"/>
        <end position="541"/>
    </location>
</feature>
<dbReference type="EMBL" id="JADFFL010000004">
    <property type="protein sequence ID" value="MBE9662608.1"/>
    <property type="molecule type" value="Genomic_DNA"/>
</dbReference>
<evidence type="ECO:0000256" key="2">
    <source>
        <dbReference type="SAM" id="Phobius"/>
    </source>
</evidence>
<dbReference type="RefSeq" id="WP_194111823.1">
    <property type="nucleotide sequence ID" value="NZ_JADFFL010000004.1"/>
</dbReference>
<sequence length="573" mass="61293">MKNSLKYSKLWQQKRDELKIDANPDMDWSGMQGLLDQHMPVTTQSGPTDGGSSAGSSASSGASAGASGLAKLGGIIGLSTAVVAVTVYVASHFIGSTSDKKSKDSLTRSAIEQKALMDSTKILTDTLSENYQALTDSAEMTADVDSIVTNGHTAANYNNNAENSANSKDPTSIVPANNAASSTSKNNTISKNTASRTVSVSRSGAVVNSSGRKLAASVNNKSGISKNGSGYVPNRSGRSQGRNDRSGRGAQGNNGGRNNSRMPAGGDRSSKERSPDGRVNNIDDKANTSYSSVRNDANEIATANDWYERTMQALSVNKFADAQHTIKSPGMGGWSPLTGNIRNIALQNKINQTKNQTAGEPSNFEWGILAGINTNSSFSRRLIDTNGNTSLQIDFYAGLYGTYYFKPKWGIGAQLWLYNPQKISGGYDHANGSKVDSGQLIRVTDSRKDYFVTLPIQAIYKVNDNLSVKLGPVLKFPISQTSGVTSLIPATISRDTAYFRNTMAQLNGTRLDQKMSVGISGGLQYQYGRFNIQANYLKNLSGYSVTSGYGNYKMTDPGSLHITVGVRLNRAKE</sequence>
<dbReference type="Proteomes" id="UP000622475">
    <property type="component" value="Unassembled WGS sequence"/>
</dbReference>
<evidence type="ECO:0000313" key="4">
    <source>
        <dbReference type="EMBL" id="MBE9662608.1"/>
    </source>
</evidence>
<name>A0A929KY52_9SPHI</name>
<proteinExistence type="predicted"/>
<feature type="transmembrane region" description="Helical" evidence="2">
    <location>
        <begin position="72"/>
        <end position="94"/>
    </location>
</feature>
<feature type="compositionally biased region" description="Polar residues" evidence="1">
    <location>
        <begin position="196"/>
        <end position="228"/>
    </location>
</feature>
<evidence type="ECO:0000259" key="3">
    <source>
        <dbReference type="Pfam" id="PF13568"/>
    </source>
</evidence>